<dbReference type="Proteomes" id="UP000307362">
    <property type="component" value="Unassembled WGS sequence"/>
</dbReference>
<dbReference type="Gene3D" id="3.40.190.10">
    <property type="entry name" value="Periplasmic binding protein-like II"/>
    <property type="match status" value="2"/>
</dbReference>
<accession>A0A5S3YU24</accession>
<dbReference type="PANTHER" id="PTHR35936">
    <property type="entry name" value="MEMBRANE-BOUND LYTIC MUREIN TRANSGLYCOSYLASE F"/>
    <property type="match status" value="1"/>
</dbReference>
<dbReference type="OrthoDB" id="5296159at2"/>
<comment type="caution">
    <text evidence="4">The sequence shown here is derived from an EMBL/GenBank/DDBJ whole genome shotgun (WGS) entry which is preliminary data.</text>
</comment>
<comment type="similarity">
    <text evidence="1">Belongs to the bacterial solute-binding protein 3 family.</text>
</comment>
<evidence type="ECO:0000256" key="1">
    <source>
        <dbReference type="ARBA" id="ARBA00010333"/>
    </source>
</evidence>
<dbReference type="Pfam" id="PF00497">
    <property type="entry name" value="SBP_bac_3"/>
    <property type="match status" value="1"/>
</dbReference>
<dbReference type="PANTHER" id="PTHR35936:SF25">
    <property type="entry name" value="ABC TRANSPORTER SUBSTRATE-BINDING PROTEIN"/>
    <property type="match status" value="1"/>
</dbReference>
<organism evidence="4 5">
    <name type="scientific">Pseudoalteromonas phenolica</name>
    <dbReference type="NCBI Taxonomy" id="161398"/>
    <lineage>
        <taxon>Bacteria</taxon>
        <taxon>Pseudomonadati</taxon>
        <taxon>Pseudomonadota</taxon>
        <taxon>Gammaproteobacteria</taxon>
        <taxon>Alteromonadales</taxon>
        <taxon>Pseudoalteromonadaceae</taxon>
        <taxon>Pseudoalteromonas</taxon>
    </lineage>
</organism>
<dbReference type="InterPro" id="IPR001638">
    <property type="entry name" value="Solute-binding_3/MltF_N"/>
</dbReference>
<reference evidence="4 5" key="1">
    <citation type="submission" date="2017-12" db="EMBL/GenBank/DDBJ databases">
        <authorList>
            <person name="Paulsen S."/>
            <person name="Gram L.K."/>
        </authorList>
    </citation>
    <scope>NUCLEOTIDE SEQUENCE [LARGE SCALE GENOMIC DNA]</scope>
    <source>
        <strain evidence="4 5">S1189</strain>
    </source>
</reference>
<protein>
    <recommendedName>
        <fullName evidence="3">Solute-binding protein family 3/N-terminal domain-containing protein</fullName>
    </recommendedName>
</protein>
<evidence type="ECO:0000259" key="3">
    <source>
        <dbReference type="Pfam" id="PF00497"/>
    </source>
</evidence>
<sequence length="238" mass="27577">MDIVKASLFIAFWFFNLVAFSFFSQASAEELDIIIDDWPPYIDRSHPNQGFISEIVTNSFERMGIKTNLIYKPWKRVELDIDNRGAVSFGWVRNKNRESKWLFSDKITVSSSVFLTRKDSNISWKTLDDLKTYQIGITRGYSHGNAFDDFKSQLMIQEAATDEHNIGKLLKRRIDLFAVDPSVGAILLQTRFSREERNQLEFIIEPEITSHGIYVVCAKSNNKCSYYLEKFKAGMELL</sequence>
<keyword evidence="2" id="KW-0732">Signal</keyword>
<reference evidence="5" key="2">
    <citation type="submission" date="2019-06" db="EMBL/GenBank/DDBJ databases">
        <title>Co-occurence of chitin degradation, pigmentation and bioactivity in marine Pseudoalteromonas.</title>
        <authorList>
            <person name="Sonnenschein E.C."/>
            <person name="Bech P.K."/>
        </authorList>
    </citation>
    <scope>NUCLEOTIDE SEQUENCE [LARGE SCALE GENOMIC DNA]</scope>
    <source>
        <strain evidence="5">S1189</strain>
    </source>
</reference>
<proteinExistence type="inferred from homology"/>
<dbReference type="EMBL" id="PNCM01000017">
    <property type="protein sequence ID" value="TMP81067.1"/>
    <property type="molecule type" value="Genomic_DNA"/>
</dbReference>
<evidence type="ECO:0000256" key="2">
    <source>
        <dbReference type="ARBA" id="ARBA00022729"/>
    </source>
</evidence>
<dbReference type="AlphaFoldDB" id="A0A5S3YU24"/>
<dbReference type="SUPFAM" id="SSF53850">
    <property type="entry name" value="Periplasmic binding protein-like II"/>
    <property type="match status" value="1"/>
</dbReference>
<feature type="domain" description="Solute-binding protein family 3/N-terminal" evidence="3">
    <location>
        <begin position="36"/>
        <end position="176"/>
    </location>
</feature>
<gene>
    <name evidence="4" type="ORF">CWB73_09450</name>
</gene>
<evidence type="ECO:0000313" key="5">
    <source>
        <dbReference type="Proteomes" id="UP000307362"/>
    </source>
</evidence>
<name>A0A5S3YU24_9GAMM</name>
<dbReference type="RefSeq" id="WP_138567389.1">
    <property type="nucleotide sequence ID" value="NZ_PNCM01000017.1"/>
</dbReference>
<evidence type="ECO:0000313" key="4">
    <source>
        <dbReference type="EMBL" id="TMP81067.1"/>
    </source>
</evidence>